<reference evidence="2 3" key="1">
    <citation type="submission" date="2014-06" db="EMBL/GenBank/DDBJ databases">
        <title>Evolutionary Origins and Diversification of the Mycorrhizal Mutualists.</title>
        <authorList>
            <consortium name="DOE Joint Genome Institute"/>
            <consortium name="Mycorrhizal Genomics Consortium"/>
            <person name="Kohler A."/>
            <person name="Kuo A."/>
            <person name="Nagy L.G."/>
            <person name="Floudas D."/>
            <person name="Copeland A."/>
            <person name="Barry K.W."/>
            <person name="Cichocki N."/>
            <person name="Veneault-Fourrey C."/>
            <person name="LaButti K."/>
            <person name="Lindquist E.A."/>
            <person name="Lipzen A."/>
            <person name="Lundell T."/>
            <person name="Morin E."/>
            <person name="Murat C."/>
            <person name="Riley R."/>
            <person name="Ohm R."/>
            <person name="Sun H."/>
            <person name="Tunlid A."/>
            <person name="Henrissat B."/>
            <person name="Grigoriev I.V."/>
            <person name="Hibbett D.S."/>
            <person name="Martin F."/>
        </authorList>
    </citation>
    <scope>NUCLEOTIDE SEQUENCE [LARGE SCALE GENOMIC DNA]</scope>
    <source>
        <strain evidence="2 3">SS14</strain>
    </source>
</reference>
<dbReference type="EMBL" id="KN837248">
    <property type="protein sequence ID" value="KIJ31096.1"/>
    <property type="molecule type" value="Genomic_DNA"/>
</dbReference>
<feature type="non-terminal residue" evidence="2">
    <location>
        <position position="1"/>
    </location>
</feature>
<protein>
    <submittedName>
        <fullName evidence="2">Uncharacterized protein</fullName>
    </submittedName>
</protein>
<feature type="compositionally biased region" description="Pro residues" evidence="1">
    <location>
        <begin position="1"/>
        <end position="17"/>
    </location>
</feature>
<evidence type="ECO:0000313" key="2">
    <source>
        <dbReference type="EMBL" id="KIJ31096.1"/>
    </source>
</evidence>
<feature type="compositionally biased region" description="Polar residues" evidence="1">
    <location>
        <begin position="207"/>
        <end position="235"/>
    </location>
</feature>
<feature type="region of interest" description="Disordered" evidence="1">
    <location>
        <begin position="155"/>
        <end position="235"/>
    </location>
</feature>
<keyword evidence="3" id="KW-1185">Reference proteome</keyword>
<sequence length="235" mass="24959">HPTPPPQPTSPAGPPTNPNTGQSFEALTHATPNGHIGPPPVPHPAPAQQLNPSIARAAASPHPQGSQRVNSNTTPQPFTHSLMGPFISHGQFRMTAQPLQVAYPSQQPIVPSQPEAMNNPMPFAPSIEGQKELELISCGIQEQEHQYAAQHREIPHVEGSKSNGNLTDKSTESAPSTQVTSPSTRGKKRGRPLTQKTPGCPSRHLHQASSPAMSNDIANRTCSTTHTSSGITIVE</sequence>
<feature type="region of interest" description="Disordered" evidence="1">
    <location>
        <begin position="1"/>
        <end position="85"/>
    </location>
</feature>
<name>A0A0C9V0D8_SPHS4</name>
<feature type="compositionally biased region" description="Polar residues" evidence="1">
    <location>
        <begin position="160"/>
        <end position="184"/>
    </location>
</feature>
<dbReference type="Proteomes" id="UP000054279">
    <property type="component" value="Unassembled WGS sequence"/>
</dbReference>
<proteinExistence type="predicted"/>
<dbReference type="HOGENOM" id="CLU_1205415_0_0_1"/>
<feature type="compositionally biased region" description="Polar residues" evidence="1">
    <location>
        <begin position="63"/>
        <end position="79"/>
    </location>
</feature>
<dbReference type="AlphaFoldDB" id="A0A0C9V0D8"/>
<accession>A0A0C9V0D8</accession>
<gene>
    <name evidence="2" type="ORF">M422DRAFT_267303</name>
</gene>
<feature type="non-terminal residue" evidence="2">
    <location>
        <position position="235"/>
    </location>
</feature>
<evidence type="ECO:0000313" key="3">
    <source>
        <dbReference type="Proteomes" id="UP000054279"/>
    </source>
</evidence>
<evidence type="ECO:0000256" key="1">
    <source>
        <dbReference type="SAM" id="MobiDB-lite"/>
    </source>
</evidence>
<organism evidence="2 3">
    <name type="scientific">Sphaerobolus stellatus (strain SS14)</name>
    <dbReference type="NCBI Taxonomy" id="990650"/>
    <lineage>
        <taxon>Eukaryota</taxon>
        <taxon>Fungi</taxon>
        <taxon>Dikarya</taxon>
        <taxon>Basidiomycota</taxon>
        <taxon>Agaricomycotina</taxon>
        <taxon>Agaricomycetes</taxon>
        <taxon>Phallomycetidae</taxon>
        <taxon>Geastrales</taxon>
        <taxon>Sphaerobolaceae</taxon>
        <taxon>Sphaerobolus</taxon>
    </lineage>
</organism>